<dbReference type="EMBL" id="CP070608">
    <property type="protein sequence ID" value="QSE97103.1"/>
    <property type="molecule type" value="Genomic_DNA"/>
</dbReference>
<proteinExistence type="predicted"/>
<evidence type="ECO:0000256" key="1">
    <source>
        <dbReference type="SAM" id="Phobius"/>
    </source>
</evidence>
<dbReference type="Proteomes" id="UP000662783">
    <property type="component" value="Chromosome"/>
</dbReference>
<keyword evidence="1" id="KW-0472">Membrane</keyword>
<keyword evidence="1" id="KW-1133">Transmembrane helix</keyword>
<accession>A0A974WGB2</accession>
<evidence type="ECO:0000313" key="3">
    <source>
        <dbReference type="Proteomes" id="UP000662783"/>
    </source>
</evidence>
<feature type="transmembrane region" description="Helical" evidence="1">
    <location>
        <begin position="7"/>
        <end position="27"/>
    </location>
</feature>
<protein>
    <submittedName>
        <fullName evidence="2">Uncharacterized protein</fullName>
    </submittedName>
</protein>
<keyword evidence="1" id="KW-0812">Transmembrane</keyword>
<sequence length="178" mass="20440">MNKSIKIAFLIVMLAIPAGIFTFLKLFGNNQFQVEVFYEEGLSGVEGSCFQTEGQYYVIDSVLKQTGKLRVVAFVDTNDVLELNNIYNRLNSLFDDNVDLIGFIDSTSTIESSIFKVTKVENITNIRECHFISDQRNKLVLVDSKNRIRGYYTRDLDEIDRLIVELKIIIENDKEYGD</sequence>
<gene>
    <name evidence="2" type="ORF">JR347_16145</name>
</gene>
<organism evidence="2 3">
    <name type="scientific">Fulvivirga lutea</name>
    <dbReference type="NCBI Taxonomy" id="2810512"/>
    <lineage>
        <taxon>Bacteria</taxon>
        <taxon>Pseudomonadati</taxon>
        <taxon>Bacteroidota</taxon>
        <taxon>Cytophagia</taxon>
        <taxon>Cytophagales</taxon>
        <taxon>Fulvivirgaceae</taxon>
        <taxon>Fulvivirga</taxon>
    </lineage>
</organism>
<name>A0A974WGB2_9BACT</name>
<dbReference type="RefSeq" id="WP_205721616.1">
    <property type="nucleotide sequence ID" value="NZ_CP070608.1"/>
</dbReference>
<dbReference type="AlphaFoldDB" id="A0A974WGB2"/>
<keyword evidence="3" id="KW-1185">Reference proteome</keyword>
<dbReference type="KEGG" id="fuv:JR347_16145"/>
<evidence type="ECO:0000313" key="2">
    <source>
        <dbReference type="EMBL" id="QSE97103.1"/>
    </source>
</evidence>
<reference evidence="2" key="1">
    <citation type="submission" date="2021-02" db="EMBL/GenBank/DDBJ databases">
        <title>Fulvivirga sp. S481 isolated from sea water.</title>
        <authorList>
            <person name="Bae S.S."/>
            <person name="Baek K."/>
        </authorList>
    </citation>
    <scope>NUCLEOTIDE SEQUENCE</scope>
    <source>
        <strain evidence="2">S481</strain>
    </source>
</reference>